<evidence type="ECO:0000256" key="2">
    <source>
        <dbReference type="ARBA" id="ARBA00022722"/>
    </source>
</evidence>
<protein>
    <recommendedName>
        <fullName evidence="6">Ribonuclease P protein component</fullName>
        <ecNumber evidence="6">3.1.26.5</ecNumber>
    </recommendedName>
</protein>
<dbReference type="RefSeq" id="WP_154433414.1">
    <property type="nucleotide sequence ID" value="NZ_VUNC01000001.1"/>
</dbReference>
<proteinExistence type="predicted"/>
<dbReference type="GO" id="GO:0030677">
    <property type="term" value="C:ribonuclease P complex"/>
    <property type="evidence" value="ECO:0007669"/>
    <property type="project" value="TreeGrafter"/>
</dbReference>
<keyword evidence="5" id="KW-0694">RNA-binding</keyword>
<evidence type="ECO:0000256" key="6">
    <source>
        <dbReference type="NCBIfam" id="TIGR00188"/>
    </source>
</evidence>
<dbReference type="GO" id="GO:0000049">
    <property type="term" value="F:tRNA binding"/>
    <property type="evidence" value="ECO:0007669"/>
    <property type="project" value="InterPro"/>
</dbReference>
<dbReference type="PANTHER" id="PTHR33992">
    <property type="entry name" value="RIBONUCLEASE P PROTEIN COMPONENT"/>
    <property type="match status" value="1"/>
</dbReference>
<dbReference type="NCBIfam" id="TIGR00188">
    <property type="entry name" value="rnpA"/>
    <property type="match status" value="1"/>
</dbReference>
<dbReference type="EMBL" id="VUNC01000001">
    <property type="protein sequence ID" value="MST71647.1"/>
    <property type="molecule type" value="Genomic_DNA"/>
</dbReference>
<dbReference type="Gene3D" id="3.30.230.10">
    <property type="match status" value="1"/>
</dbReference>
<evidence type="ECO:0000313" key="8">
    <source>
        <dbReference type="Proteomes" id="UP000469325"/>
    </source>
</evidence>
<dbReference type="SUPFAM" id="SSF54211">
    <property type="entry name" value="Ribosomal protein S5 domain 2-like"/>
    <property type="match status" value="1"/>
</dbReference>
<evidence type="ECO:0000256" key="5">
    <source>
        <dbReference type="ARBA" id="ARBA00022884"/>
    </source>
</evidence>
<dbReference type="InterPro" id="IPR014721">
    <property type="entry name" value="Ribsml_uS5_D2-typ_fold_subgr"/>
</dbReference>
<reference evidence="7 8" key="1">
    <citation type="submission" date="2019-08" db="EMBL/GenBank/DDBJ databases">
        <title>In-depth cultivation of the pig gut microbiome towards novel bacterial diversity and tailored functional studies.</title>
        <authorList>
            <person name="Wylensek D."/>
            <person name="Hitch T.C.A."/>
            <person name="Clavel T."/>
        </authorList>
    </citation>
    <scope>NUCLEOTIDE SEQUENCE [LARGE SCALE GENOMIC DNA]</scope>
    <source>
        <strain evidence="7 8">CA-Schmier-601-WT-1</strain>
    </source>
</reference>
<keyword evidence="3" id="KW-0255">Endonuclease</keyword>
<comment type="caution">
    <text evidence="7">The sequence shown here is derived from an EMBL/GenBank/DDBJ whole genome shotgun (WGS) entry which is preliminary data.</text>
</comment>
<keyword evidence="1" id="KW-0819">tRNA processing</keyword>
<accession>A0A6N7X884</accession>
<keyword evidence="4 7" id="KW-0378">Hydrolase</keyword>
<dbReference type="GO" id="GO:0042781">
    <property type="term" value="F:3'-tRNA processing endoribonuclease activity"/>
    <property type="evidence" value="ECO:0007669"/>
    <property type="project" value="TreeGrafter"/>
</dbReference>
<evidence type="ECO:0000256" key="1">
    <source>
        <dbReference type="ARBA" id="ARBA00022694"/>
    </source>
</evidence>
<dbReference type="EC" id="3.1.26.5" evidence="6"/>
<keyword evidence="8" id="KW-1185">Reference proteome</keyword>
<gene>
    <name evidence="7" type="primary">rnpA</name>
    <name evidence="7" type="ORF">FYJ68_00715</name>
</gene>
<organism evidence="7 8">
    <name type="scientific">Olsenella porci</name>
    <dbReference type="NCBI Taxonomy" id="2652279"/>
    <lineage>
        <taxon>Bacteria</taxon>
        <taxon>Bacillati</taxon>
        <taxon>Actinomycetota</taxon>
        <taxon>Coriobacteriia</taxon>
        <taxon>Coriobacteriales</taxon>
        <taxon>Atopobiaceae</taxon>
        <taxon>Olsenella</taxon>
    </lineage>
</organism>
<dbReference type="AlphaFoldDB" id="A0A6N7X884"/>
<dbReference type="PANTHER" id="PTHR33992:SF1">
    <property type="entry name" value="RIBONUCLEASE P PROTEIN COMPONENT"/>
    <property type="match status" value="1"/>
</dbReference>
<evidence type="ECO:0000256" key="4">
    <source>
        <dbReference type="ARBA" id="ARBA00022801"/>
    </source>
</evidence>
<name>A0A6N7X884_9ACTN</name>
<dbReference type="Pfam" id="PF00825">
    <property type="entry name" value="Ribonuclease_P"/>
    <property type="match status" value="1"/>
</dbReference>
<evidence type="ECO:0000313" key="7">
    <source>
        <dbReference type="EMBL" id="MST71647.1"/>
    </source>
</evidence>
<sequence length="109" mass="11970">MKTIKSKAEFERVFSSGKRASHRLVRVTALKGDEGDLGRVAFVAPKRLGNAVYRNRCKRVLREAARSCGLPVPGYDVILFATRQTHESSPSQVGDALSALLVRSGVRDE</sequence>
<dbReference type="InterPro" id="IPR020568">
    <property type="entry name" value="Ribosomal_Su5_D2-typ_SF"/>
</dbReference>
<dbReference type="GO" id="GO:0004526">
    <property type="term" value="F:ribonuclease P activity"/>
    <property type="evidence" value="ECO:0007669"/>
    <property type="project" value="UniProtKB-UniRule"/>
</dbReference>
<dbReference type="InterPro" id="IPR000100">
    <property type="entry name" value="RNase_P"/>
</dbReference>
<dbReference type="Proteomes" id="UP000469325">
    <property type="component" value="Unassembled WGS sequence"/>
</dbReference>
<keyword evidence="2" id="KW-0540">Nuclease</keyword>
<evidence type="ECO:0000256" key="3">
    <source>
        <dbReference type="ARBA" id="ARBA00022759"/>
    </source>
</evidence>